<feature type="chain" id="PRO_5038786309" evidence="1">
    <location>
        <begin position="30"/>
        <end position="53"/>
    </location>
</feature>
<accession>A0A413T7W4</accession>
<comment type="caution">
    <text evidence="2">The sequence shown here is derived from an EMBL/GenBank/DDBJ whole genome shotgun (WGS) entry which is preliminary data.</text>
</comment>
<evidence type="ECO:0000313" key="3">
    <source>
        <dbReference type="Proteomes" id="UP000285740"/>
    </source>
</evidence>
<dbReference type="Proteomes" id="UP000285740">
    <property type="component" value="Unassembled WGS sequence"/>
</dbReference>
<keyword evidence="1" id="KW-0732">Signal</keyword>
<dbReference type="EMBL" id="QSFV01000009">
    <property type="protein sequence ID" value="RHA81083.1"/>
    <property type="molecule type" value="Genomic_DNA"/>
</dbReference>
<organism evidence="2 3">
    <name type="scientific">Eubacterium ventriosum</name>
    <dbReference type="NCBI Taxonomy" id="39496"/>
    <lineage>
        <taxon>Bacteria</taxon>
        <taxon>Bacillati</taxon>
        <taxon>Bacillota</taxon>
        <taxon>Clostridia</taxon>
        <taxon>Eubacteriales</taxon>
        <taxon>Eubacteriaceae</taxon>
        <taxon>Eubacterium</taxon>
    </lineage>
</organism>
<protein>
    <submittedName>
        <fullName evidence="2">Cyclic lactone autoinducer peptide</fullName>
    </submittedName>
</protein>
<reference evidence="2 3" key="1">
    <citation type="submission" date="2018-08" db="EMBL/GenBank/DDBJ databases">
        <title>A genome reference for cultivated species of the human gut microbiota.</title>
        <authorList>
            <person name="Zou Y."/>
            <person name="Xue W."/>
            <person name="Luo G."/>
        </authorList>
    </citation>
    <scope>NUCLEOTIDE SEQUENCE [LARGE SCALE GENOMIC DNA]</scope>
    <source>
        <strain evidence="2 3">AM42-30</strain>
    </source>
</reference>
<dbReference type="NCBIfam" id="TIGR04223">
    <property type="entry name" value="quorum_AgrD"/>
    <property type="match status" value="1"/>
</dbReference>
<name>A0A413T7W4_9FIRM</name>
<dbReference type="RefSeq" id="WP_118030290.1">
    <property type="nucleotide sequence ID" value="NZ_QSFV01000009.1"/>
</dbReference>
<gene>
    <name evidence="2" type="ORF">DW918_04670</name>
</gene>
<proteinExistence type="predicted"/>
<dbReference type="AlphaFoldDB" id="A0A413T7W4"/>
<feature type="signal peptide" evidence="1">
    <location>
        <begin position="1"/>
        <end position="29"/>
    </location>
</feature>
<evidence type="ECO:0000313" key="2">
    <source>
        <dbReference type="EMBL" id="RHA81083.1"/>
    </source>
</evidence>
<dbReference type="InterPro" id="IPR009229">
    <property type="entry name" value="AgrD"/>
</dbReference>
<evidence type="ECO:0000256" key="1">
    <source>
        <dbReference type="SAM" id="SignalP"/>
    </source>
</evidence>
<sequence>MKSFKTLLSKKNLVLQSLCSLAIVSATMASNSRCAYIFHNPKKPDSLKQLRKF</sequence>